<dbReference type="GO" id="GO:0016301">
    <property type="term" value="F:kinase activity"/>
    <property type="evidence" value="ECO:0007669"/>
    <property type="project" value="UniProtKB-KW"/>
</dbReference>
<keyword evidence="1" id="KW-0418">Kinase</keyword>
<name>A0A9X5IRA2_9MICO</name>
<dbReference type="Gene3D" id="3.40.50.300">
    <property type="entry name" value="P-loop containing nucleotide triphosphate hydrolases"/>
    <property type="match status" value="1"/>
</dbReference>
<comment type="caution">
    <text evidence="1">The sequence shown here is derived from an EMBL/GenBank/DDBJ whole genome shotgun (WGS) entry which is preliminary data.</text>
</comment>
<gene>
    <name evidence="1" type="ORF">HF995_00015</name>
</gene>
<proteinExistence type="predicted"/>
<protein>
    <submittedName>
        <fullName evidence="1">Uridine kinase</fullName>
    </submittedName>
</protein>
<dbReference type="AlphaFoldDB" id="A0A9X5IRA2"/>
<sequence length="191" mass="20855">MTAPDHVVALVAGMAADRPAGLGATRLVCVDGPAGSGKTTLAAQLGALLPAQVVHMDDLYEGWTGMRAGIARLAEWVLEPLAEGRPGRYQRYDWGLGKYAERHTVPLADFLVVEGCGSASLSTEPYSPLVVWVEAPDDVRLERGLERDGAALEPAWREFMQTEREHYAEHRTRERAHVRLDGVGNLVTPWS</sequence>
<evidence type="ECO:0000313" key="1">
    <source>
        <dbReference type="EMBL" id="NKX91671.1"/>
    </source>
</evidence>
<organism evidence="1 2">
    <name type="scientific">Sanguibacter hominis ATCC BAA-789</name>
    <dbReference type="NCBI Taxonomy" id="1312740"/>
    <lineage>
        <taxon>Bacteria</taxon>
        <taxon>Bacillati</taxon>
        <taxon>Actinomycetota</taxon>
        <taxon>Actinomycetes</taxon>
        <taxon>Micrococcales</taxon>
        <taxon>Sanguibacteraceae</taxon>
        <taxon>Sanguibacter</taxon>
    </lineage>
</organism>
<reference evidence="1 2" key="1">
    <citation type="submission" date="2020-04" db="EMBL/GenBank/DDBJ databases">
        <title>MicrobeNet Type strains.</title>
        <authorList>
            <person name="Nicholson A.C."/>
        </authorList>
    </citation>
    <scope>NUCLEOTIDE SEQUENCE [LARGE SCALE GENOMIC DNA]</scope>
    <source>
        <strain evidence="1 2">ATCC BAA-789</strain>
    </source>
</reference>
<dbReference type="RefSeq" id="WP_168445807.1">
    <property type="nucleotide sequence ID" value="NZ_JAAXOW010000001.1"/>
</dbReference>
<keyword evidence="1" id="KW-0808">Transferase</keyword>
<dbReference type="Proteomes" id="UP000774283">
    <property type="component" value="Unassembled WGS sequence"/>
</dbReference>
<evidence type="ECO:0000313" key="2">
    <source>
        <dbReference type="Proteomes" id="UP000774283"/>
    </source>
</evidence>
<dbReference type="InterPro" id="IPR027417">
    <property type="entry name" value="P-loop_NTPase"/>
</dbReference>
<dbReference type="EMBL" id="JAAXOW010000001">
    <property type="protein sequence ID" value="NKX91671.1"/>
    <property type="molecule type" value="Genomic_DNA"/>
</dbReference>
<keyword evidence="2" id="KW-1185">Reference proteome</keyword>
<dbReference type="SUPFAM" id="SSF52540">
    <property type="entry name" value="P-loop containing nucleoside triphosphate hydrolases"/>
    <property type="match status" value="1"/>
</dbReference>
<accession>A0A9X5IRA2</accession>